<evidence type="ECO:0000259" key="3">
    <source>
        <dbReference type="SMART" id="SM00047"/>
    </source>
</evidence>
<proteinExistence type="predicted"/>
<dbReference type="Gene3D" id="1.10.530.10">
    <property type="match status" value="1"/>
</dbReference>
<evidence type="ECO:0000313" key="5">
    <source>
        <dbReference type="Proteomes" id="UP000682802"/>
    </source>
</evidence>
<feature type="transmembrane region" description="Helical" evidence="2">
    <location>
        <begin position="35"/>
        <end position="57"/>
    </location>
</feature>
<protein>
    <submittedName>
        <fullName evidence="4">Glucosaminidase domain-containing protein</fullName>
    </submittedName>
</protein>
<gene>
    <name evidence="4" type="ORF">KM029_12315</name>
</gene>
<reference evidence="4 5" key="1">
    <citation type="submission" date="2021-05" db="EMBL/GenBank/DDBJ databases">
        <title>Comparative genomic studies on the polysaccharide-degrading batcterial strains of the Flammeovirga genus.</title>
        <authorList>
            <person name="Zewei F."/>
            <person name="Zheng Z."/>
            <person name="Yu L."/>
            <person name="Ruyue G."/>
            <person name="Yanhong M."/>
            <person name="Yuanyuan C."/>
            <person name="Jingyan G."/>
            <person name="Wenjun H."/>
        </authorList>
    </citation>
    <scope>NUCLEOTIDE SEQUENCE [LARGE SCALE GENOMIC DNA]</scope>
    <source>
        <strain evidence="4 5">YS10</strain>
    </source>
</reference>
<keyword evidence="2" id="KW-0812">Transmembrane</keyword>
<dbReference type="RefSeq" id="WP_144073561.1">
    <property type="nucleotide sequence ID" value="NZ_CP076128.1"/>
</dbReference>
<dbReference type="Proteomes" id="UP000682802">
    <property type="component" value="Chromosome 1"/>
</dbReference>
<name>A0ABX8GRJ6_9BACT</name>
<dbReference type="SMART" id="SM00047">
    <property type="entry name" value="LYZ2"/>
    <property type="match status" value="1"/>
</dbReference>
<dbReference type="PANTHER" id="PTHR33308">
    <property type="entry name" value="PEPTIDOGLYCAN HYDROLASE FLGJ"/>
    <property type="match status" value="1"/>
</dbReference>
<sequence>MYFLKNSSELSVTGTNLSIGVKFPSSVYMRYKGNIYSFIINPKLAITIIVLLLFVLMTQFFSGPSEKIIYVQAPIAVNYNGQEPTLDEFIEDFGIEIENPDVIQTAVVPVKSVNHLSSYREEKLNNVSSYIDRFQIERQLIVTEFLINNKTTRVDQLEDDQLLLLNQKIGGLFQEFILDQMNAPPHVYSFFTSSVPLKKIETALMEQARYHVPASITLAQAALETGYGKRVIGNNYFGVKDKSKRTVPITTTEYYTKEEYKRNKAIVVSSKKVKKGNRVLYKCTVRDSFAEYKSPWESFRAHSLFLNKQKRYAPLFTQGRDYIAWANMIGSTKYGGVGYATSPLYGELLRKIIKRYHLDLLDY</sequence>
<evidence type="ECO:0000256" key="1">
    <source>
        <dbReference type="ARBA" id="ARBA00022801"/>
    </source>
</evidence>
<evidence type="ECO:0000313" key="4">
    <source>
        <dbReference type="EMBL" id="QWG06131.1"/>
    </source>
</evidence>
<dbReference type="PANTHER" id="PTHR33308:SF9">
    <property type="entry name" value="PEPTIDOGLYCAN HYDROLASE FLGJ"/>
    <property type="match status" value="1"/>
</dbReference>
<organism evidence="4 5">
    <name type="scientific">Flammeovirga kamogawensis</name>
    <dbReference type="NCBI Taxonomy" id="373891"/>
    <lineage>
        <taxon>Bacteria</taxon>
        <taxon>Pseudomonadati</taxon>
        <taxon>Bacteroidota</taxon>
        <taxon>Cytophagia</taxon>
        <taxon>Cytophagales</taxon>
        <taxon>Flammeovirgaceae</taxon>
        <taxon>Flammeovirga</taxon>
    </lineage>
</organism>
<dbReference type="Pfam" id="PF01832">
    <property type="entry name" value="Glucosaminidase"/>
    <property type="match status" value="1"/>
</dbReference>
<dbReference type="InterPro" id="IPR002901">
    <property type="entry name" value="MGlyc_endo_b_GlcNAc-like_dom"/>
</dbReference>
<keyword evidence="1" id="KW-0378">Hydrolase</keyword>
<evidence type="ECO:0000256" key="2">
    <source>
        <dbReference type="SAM" id="Phobius"/>
    </source>
</evidence>
<dbReference type="InterPro" id="IPR051056">
    <property type="entry name" value="Glycosyl_Hydrolase_73"/>
</dbReference>
<feature type="domain" description="Mannosyl-glycoprotein endo-beta-N-acetylglucosamidase-like" evidence="3">
    <location>
        <begin position="180"/>
        <end position="362"/>
    </location>
</feature>
<keyword evidence="2" id="KW-1133">Transmembrane helix</keyword>
<dbReference type="EMBL" id="CP076128">
    <property type="protein sequence ID" value="QWG06131.1"/>
    <property type="molecule type" value="Genomic_DNA"/>
</dbReference>
<keyword evidence="5" id="KW-1185">Reference proteome</keyword>
<keyword evidence="2" id="KW-0472">Membrane</keyword>
<accession>A0ABX8GRJ6</accession>